<proteinExistence type="predicted"/>
<dbReference type="InterPro" id="IPR002104">
    <property type="entry name" value="Integrase_catalytic"/>
</dbReference>
<dbReference type="Gene3D" id="1.10.443.10">
    <property type="entry name" value="Intergrase catalytic core"/>
    <property type="match status" value="1"/>
</dbReference>
<sequence length="115" mass="12828">MIWTAPRTGGPLKPPTTGHWLHAAIKRCHMADEEFPEALSAHELRHTAASLMISSGAHVKTIQRQLGHKSATMTLDQYGHWFDDDLDVIADALSITIFKNDCAQNVPKEDEKVQQ</sequence>
<evidence type="ECO:0000313" key="3">
    <source>
        <dbReference type="EMBL" id="NLA54761.1"/>
    </source>
</evidence>
<feature type="domain" description="Tyr recombinase" evidence="2">
    <location>
        <begin position="1"/>
        <end position="91"/>
    </location>
</feature>
<comment type="caution">
    <text evidence="3">The sequence shown here is derived from an EMBL/GenBank/DDBJ whole genome shotgun (WGS) entry which is preliminary data.</text>
</comment>
<dbReference type="Pfam" id="PF00589">
    <property type="entry name" value="Phage_integrase"/>
    <property type="match status" value="1"/>
</dbReference>
<dbReference type="GO" id="GO:0015074">
    <property type="term" value="P:DNA integration"/>
    <property type="evidence" value="ECO:0007669"/>
    <property type="project" value="InterPro"/>
</dbReference>
<protein>
    <submittedName>
        <fullName evidence="3">Tyrosine-type recombinase/integrase</fullName>
    </submittedName>
</protein>
<dbReference type="GO" id="GO:0006310">
    <property type="term" value="P:DNA recombination"/>
    <property type="evidence" value="ECO:0007669"/>
    <property type="project" value="UniProtKB-KW"/>
</dbReference>
<dbReference type="PROSITE" id="PS51898">
    <property type="entry name" value="TYR_RECOMBINASE"/>
    <property type="match status" value="1"/>
</dbReference>
<dbReference type="GO" id="GO:0003677">
    <property type="term" value="F:DNA binding"/>
    <property type="evidence" value="ECO:0007669"/>
    <property type="project" value="InterPro"/>
</dbReference>
<dbReference type="AlphaFoldDB" id="A0A7X6PL19"/>
<keyword evidence="1" id="KW-0233">DNA recombination</keyword>
<evidence type="ECO:0000259" key="2">
    <source>
        <dbReference type="PROSITE" id="PS51898"/>
    </source>
</evidence>
<dbReference type="EMBL" id="JAAZHI010000008">
    <property type="protein sequence ID" value="NLA54761.1"/>
    <property type="molecule type" value="Genomic_DNA"/>
</dbReference>
<evidence type="ECO:0000313" key="4">
    <source>
        <dbReference type="Proteomes" id="UP000557899"/>
    </source>
</evidence>
<dbReference type="InterPro" id="IPR011010">
    <property type="entry name" value="DNA_brk_join_enz"/>
</dbReference>
<reference evidence="3 4" key="1">
    <citation type="journal article" date="2020" name="Biotechnol. Biofuels">
        <title>New insights from the biogas microbiome by comprehensive genome-resolved metagenomics of nearly 1600 species originating from multiple anaerobic digesters.</title>
        <authorList>
            <person name="Campanaro S."/>
            <person name="Treu L."/>
            <person name="Rodriguez-R L.M."/>
            <person name="Kovalovszki A."/>
            <person name="Ziels R.M."/>
            <person name="Maus I."/>
            <person name="Zhu X."/>
            <person name="Kougias P.G."/>
            <person name="Basile A."/>
            <person name="Luo G."/>
            <person name="Schluter A."/>
            <person name="Konstantinidis K.T."/>
            <person name="Angelidaki I."/>
        </authorList>
    </citation>
    <scope>NUCLEOTIDE SEQUENCE [LARGE SCALE GENOMIC DNA]</scope>
    <source>
        <strain evidence="3">AS15tlH2ME_198</strain>
    </source>
</reference>
<accession>A0A7X6PL19</accession>
<dbReference type="InterPro" id="IPR013762">
    <property type="entry name" value="Integrase-like_cat_sf"/>
</dbReference>
<dbReference type="Proteomes" id="UP000557899">
    <property type="component" value="Unassembled WGS sequence"/>
</dbReference>
<gene>
    <name evidence="3" type="ORF">GX859_00445</name>
</gene>
<name>A0A7X6PL19_9CORY</name>
<organism evidence="3 4">
    <name type="scientific">Corynebacterium humireducens</name>
    <dbReference type="NCBI Taxonomy" id="1223514"/>
    <lineage>
        <taxon>Bacteria</taxon>
        <taxon>Bacillati</taxon>
        <taxon>Actinomycetota</taxon>
        <taxon>Actinomycetes</taxon>
        <taxon>Mycobacteriales</taxon>
        <taxon>Corynebacteriaceae</taxon>
        <taxon>Corynebacterium</taxon>
    </lineage>
</organism>
<dbReference type="SUPFAM" id="SSF56349">
    <property type="entry name" value="DNA breaking-rejoining enzymes"/>
    <property type="match status" value="1"/>
</dbReference>
<evidence type="ECO:0000256" key="1">
    <source>
        <dbReference type="ARBA" id="ARBA00023172"/>
    </source>
</evidence>